<gene>
    <name evidence="1" type="ORF">ACFFIA_07540</name>
</gene>
<evidence type="ECO:0008006" key="3">
    <source>
        <dbReference type="Google" id="ProtNLM"/>
    </source>
</evidence>
<reference evidence="1 2" key="1">
    <citation type="submission" date="2024-09" db="EMBL/GenBank/DDBJ databases">
        <authorList>
            <person name="Sun Q."/>
            <person name="Mori K."/>
        </authorList>
    </citation>
    <scope>NUCLEOTIDE SEQUENCE [LARGE SCALE GENOMIC DNA]</scope>
    <source>
        <strain evidence="1 2">TBRC 3947</strain>
    </source>
</reference>
<comment type="caution">
    <text evidence="1">The sequence shown here is derived from an EMBL/GenBank/DDBJ whole genome shotgun (WGS) entry which is preliminary data.</text>
</comment>
<organism evidence="1 2">
    <name type="scientific">Phytohabitans kaempferiae</name>
    <dbReference type="NCBI Taxonomy" id="1620943"/>
    <lineage>
        <taxon>Bacteria</taxon>
        <taxon>Bacillati</taxon>
        <taxon>Actinomycetota</taxon>
        <taxon>Actinomycetes</taxon>
        <taxon>Micromonosporales</taxon>
        <taxon>Micromonosporaceae</taxon>
    </lineage>
</organism>
<dbReference type="Proteomes" id="UP001589867">
    <property type="component" value="Unassembled WGS sequence"/>
</dbReference>
<name>A0ABV6LZ62_9ACTN</name>
<sequence>MRPILLNSCARAATAAEARFRIDAPIAPSRGARVFALDAAAEAVVGRVAADRSWATARFFAPAGGDRMRPLHGGSPGTADVAAELDGADVGVLVATSPEGAGAAAGIGGICRERGIMTAGLVVDGGPEALDAVAMLRPYARVLLLTGDEDDIGAVLTALRA</sequence>
<dbReference type="RefSeq" id="WP_377247549.1">
    <property type="nucleotide sequence ID" value="NZ_JBHLUH010000009.1"/>
</dbReference>
<proteinExistence type="predicted"/>
<keyword evidence="2" id="KW-1185">Reference proteome</keyword>
<protein>
    <recommendedName>
        <fullName evidence="3">3-methyl-2-oxobutanoate hydroxymethyltransferase</fullName>
    </recommendedName>
</protein>
<evidence type="ECO:0000313" key="1">
    <source>
        <dbReference type="EMBL" id="MFC0527508.1"/>
    </source>
</evidence>
<dbReference type="EMBL" id="JBHLUH010000009">
    <property type="protein sequence ID" value="MFC0527508.1"/>
    <property type="molecule type" value="Genomic_DNA"/>
</dbReference>
<evidence type="ECO:0000313" key="2">
    <source>
        <dbReference type="Proteomes" id="UP001589867"/>
    </source>
</evidence>
<accession>A0ABV6LZ62</accession>